<sequence length="131" mass="13431">MSHNTLFKVVAGVLALSAGLAFTPVGAQTSTSKELVTTACTYGQVTECGTKPAQTTCTFGISVTPNAGLWGFSLSFGTCVTSGSIKLYKDYHKGTSGGTCVQTIRYPADATSTSGTGDQVPELSGEVEESC</sequence>
<dbReference type="RefSeq" id="WP_026849516.1">
    <property type="nucleotide sequence ID" value="NZ_CP011454.1"/>
</dbReference>
<feature type="chain" id="PRO_5007506947" description="Ig-like domain-containing protein" evidence="2">
    <location>
        <begin position="28"/>
        <end position="131"/>
    </location>
</feature>
<proteinExistence type="predicted"/>
<feature type="signal peptide" evidence="2">
    <location>
        <begin position="1"/>
        <end position="27"/>
    </location>
</feature>
<evidence type="ECO:0000256" key="1">
    <source>
        <dbReference type="SAM" id="MobiDB-lite"/>
    </source>
</evidence>
<name>A0A143BLJ3_9BACT</name>
<dbReference type="KEGG" id="gph:GEMMAAP_12350"/>
<feature type="region of interest" description="Disordered" evidence="1">
    <location>
        <begin position="111"/>
        <end position="131"/>
    </location>
</feature>
<dbReference type="AlphaFoldDB" id="A0A143BLJ3"/>
<accession>A0A143BLJ3</accession>
<organism evidence="3 4">
    <name type="scientific">Gemmatimonas phototrophica</name>
    <dbReference type="NCBI Taxonomy" id="1379270"/>
    <lineage>
        <taxon>Bacteria</taxon>
        <taxon>Pseudomonadati</taxon>
        <taxon>Gemmatimonadota</taxon>
        <taxon>Gemmatimonadia</taxon>
        <taxon>Gemmatimonadales</taxon>
        <taxon>Gemmatimonadaceae</taxon>
        <taxon>Gemmatimonas</taxon>
    </lineage>
</organism>
<dbReference type="STRING" id="1379270.GEMMAAP_12350"/>
<dbReference type="Proteomes" id="UP000076404">
    <property type="component" value="Chromosome"/>
</dbReference>
<keyword evidence="2" id="KW-0732">Signal</keyword>
<keyword evidence="4" id="KW-1185">Reference proteome</keyword>
<reference evidence="3 4" key="1">
    <citation type="journal article" date="2014" name="Proc. Natl. Acad. Sci. U.S.A.">
        <title>Functional type 2 photosynthetic reaction centers found in the rare bacterial phylum Gemmatimonadetes.</title>
        <authorList>
            <person name="Zeng Y."/>
            <person name="Feng F."/>
            <person name="Medova H."/>
            <person name="Dean J."/>
            <person name="Koblizek M."/>
        </authorList>
    </citation>
    <scope>NUCLEOTIDE SEQUENCE [LARGE SCALE GENOMIC DNA]</scope>
    <source>
        <strain evidence="3 4">AP64</strain>
    </source>
</reference>
<reference evidence="3 4" key="2">
    <citation type="journal article" date="2016" name="Environ. Microbiol. Rep.">
        <title>Metagenomic evidence for the presence of phototrophic Gemmatimonadetes bacteria in diverse environments.</title>
        <authorList>
            <person name="Zeng Y."/>
            <person name="Baumbach J."/>
            <person name="Barbosa E.G."/>
            <person name="Azevedo V."/>
            <person name="Zhang C."/>
            <person name="Koblizek M."/>
        </authorList>
    </citation>
    <scope>NUCLEOTIDE SEQUENCE [LARGE SCALE GENOMIC DNA]</scope>
    <source>
        <strain evidence="3 4">AP64</strain>
    </source>
</reference>
<evidence type="ECO:0000313" key="4">
    <source>
        <dbReference type="Proteomes" id="UP000076404"/>
    </source>
</evidence>
<protein>
    <recommendedName>
        <fullName evidence="5">Ig-like domain-containing protein</fullName>
    </recommendedName>
</protein>
<dbReference type="EMBL" id="CP011454">
    <property type="protein sequence ID" value="AMW05380.1"/>
    <property type="molecule type" value="Genomic_DNA"/>
</dbReference>
<gene>
    <name evidence="3" type="ORF">GEMMAAP_12350</name>
</gene>
<evidence type="ECO:0008006" key="5">
    <source>
        <dbReference type="Google" id="ProtNLM"/>
    </source>
</evidence>
<evidence type="ECO:0000256" key="2">
    <source>
        <dbReference type="SAM" id="SignalP"/>
    </source>
</evidence>
<evidence type="ECO:0000313" key="3">
    <source>
        <dbReference type="EMBL" id="AMW05380.1"/>
    </source>
</evidence>